<dbReference type="EMBL" id="AEDV01000101">
    <property type="protein sequence ID" value="EFN99611.1"/>
    <property type="molecule type" value="Genomic_DNA"/>
</dbReference>
<feature type="transmembrane region" description="Helical" evidence="1">
    <location>
        <begin position="20"/>
        <end position="38"/>
    </location>
</feature>
<keyword evidence="1" id="KW-1133">Transmembrane helix</keyword>
<reference evidence="2 3" key="1">
    <citation type="submission" date="2010-09" db="EMBL/GenBank/DDBJ databases">
        <authorList>
            <person name="Daugherty S.C."/>
            <person name="Tallon L.J."/>
            <person name="Jones K.M."/>
            <person name="Liu X."/>
            <person name="Kilian M."/>
            <person name="Tettelin H."/>
        </authorList>
    </citation>
    <scope>NUCLEOTIDE SEQUENCE [LARGE SCALE GENOMIC DNA]</scope>
    <source>
        <strain evidence="2 3">SK597</strain>
    </source>
</reference>
<sequence>MQDNYTTKGKHFKTAPKFSIVFLFHFCKKLNLFFYLWYDYDYTKIKQKGQYDYEKILLSSVALLSLVTSLSVNSPVSAQESISP</sequence>
<keyword evidence="1" id="KW-0812">Transmembrane</keyword>
<gene>
    <name evidence="2" type="ORF">SMSK597_1871</name>
</gene>
<accession>E1LV82</accession>
<dbReference type="AlphaFoldDB" id="E1LV82"/>
<protein>
    <submittedName>
        <fullName evidence="2">Uncharacterized protein</fullName>
    </submittedName>
</protein>
<evidence type="ECO:0000313" key="3">
    <source>
        <dbReference type="Proteomes" id="UP000003316"/>
    </source>
</evidence>
<proteinExistence type="predicted"/>
<evidence type="ECO:0000313" key="2">
    <source>
        <dbReference type="EMBL" id="EFN99611.1"/>
    </source>
</evidence>
<keyword evidence="1" id="KW-0472">Membrane</keyword>
<dbReference type="Proteomes" id="UP000003316">
    <property type="component" value="Unassembled WGS sequence"/>
</dbReference>
<name>E1LV82_STRMT</name>
<comment type="caution">
    <text evidence="2">The sequence shown here is derived from an EMBL/GenBank/DDBJ whole genome shotgun (WGS) entry which is preliminary data.</text>
</comment>
<evidence type="ECO:0000256" key="1">
    <source>
        <dbReference type="SAM" id="Phobius"/>
    </source>
</evidence>
<organism evidence="2 3">
    <name type="scientific">Streptococcus mitis SK597</name>
    <dbReference type="NCBI Taxonomy" id="585204"/>
    <lineage>
        <taxon>Bacteria</taxon>
        <taxon>Bacillati</taxon>
        <taxon>Bacillota</taxon>
        <taxon>Bacilli</taxon>
        <taxon>Lactobacillales</taxon>
        <taxon>Streptococcaceae</taxon>
        <taxon>Streptococcus</taxon>
        <taxon>Streptococcus mitis group</taxon>
    </lineage>
</organism>